<gene>
    <name evidence="5" type="primary">yvoA</name>
    <name evidence="5" type="ORF">PAA8504_02359</name>
</gene>
<dbReference type="PROSITE" id="PS50949">
    <property type="entry name" value="HTH_GNTR"/>
    <property type="match status" value="1"/>
</dbReference>
<keyword evidence="1" id="KW-0805">Transcription regulation</keyword>
<dbReference type="GO" id="GO:0003700">
    <property type="term" value="F:DNA-binding transcription factor activity"/>
    <property type="evidence" value="ECO:0007669"/>
    <property type="project" value="InterPro"/>
</dbReference>
<dbReference type="Gene3D" id="3.40.1410.10">
    <property type="entry name" value="Chorismate lyase-like"/>
    <property type="match status" value="1"/>
</dbReference>
<feature type="domain" description="HTH gntR-type" evidence="4">
    <location>
        <begin position="9"/>
        <end position="77"/>
    </location>
</feature>
<dbReference type="RefSeq" id="WP_108894345.1">
    <property type="nucleotide sequence ID" value="NZ_ONZF01000004.1"/>
</dbReference>
<dbReference type="SUPFAM" id="SSF46785">
    <property type="entry name" value="Winged helix' DNA-binding domain"/>
    <property type="match status" value="1"/>
</dbReference>
<accession>A0A2R8BWS1</accession>
<dbReference type="Gene3D" id="1.10.10.10">
    <property type="entry name" value="Winged helix-like DNA-binding domain superfamily/Winged helix DNA-binding domain"/>
    <property type="match status" value="1"/>
</dbReference>
<dbReference type="GO" id="GO:0045892">
    <property type="term" value="P:negative regulation of DNA-templated transcription"/>
    <property type="evidence" value="ECO:0007669"/>
    <property type="project" value="TreeGrafter"/>
</dbReference>
<dbReference type="InterPro" id="IPR036390">
    <property type="entry name" value="WH_DNA-bd_sf"/>
</dbReference>
<dbReference type="SUPFAM" id="SSF64288">
    <property type="entry name" value="Chorismate lyase-like"/>
    <property type="match status" value="1"/>
</dbReference>
<dbReference type="InterPro" id="IPR000524">
    <property type="entry name" value="Tscrpt_reg_HTH_GntR"/>
</dbReference>
<dbReference type="PANTHER" id="PTHR44846">
    <property type="entry name" value="MANNOSYL-D-GLYCERATE TRANSPORT/METABOLISM SYSTEM REPRESSOR MNGR-RELATED"/>
    <property type="match status" value="1"/>
</dbReference>
<organism evidence="5 6">
    <name type="scientific">Palleronia abyssalis</name>
    <dbReference type="NCBI Taxonomy" id="1501240"/>
    <lineage>
        <taxon>Bacteria</taxon>
        <taxon>Pseudomonadati</taxon>
        <taxon>Pseudomonadota</taxon>
        <taxon>Alphaproteobacteria</taxon>
        <taxon>Rhodobacterales</taxon>
        <taxon>Roseobacteraceae</taxon>
        <taxon>Palleronia</taxon>
    </lineage>
</organism>
<dbReference type="Pfam" id="PF00392">
    <property type="entry name" value="GntR"/>
    <property type="match status" value="1"/>
</dbReference>
<dbReference type="PANTHER" id="PTHR44846:SF1">
    <property type="entry name" value="MANNOSYL-D-GLYCERATE TRANSPORT_METABOLISM SYSTEM REPRESSOR MNGR-RELATED"/>
    <property type="match status" value="1"/>
</dbReference>
<dbReference type="CDD" id="cd07377">
    <property type="entry name" value="WHTH_GntR"/>
    <property type="match status" value="1"/>
</dbReference>
<dbReference type="InterPro" id="IPR050679">
    <property type="entry name" value="Bact_HTH_transcr_reg"/>
</dbReference>
<dbReference type="EMBL" id="ONZF01000004">
    <property type="protein sequence ID" value="SPJ24526.1"/>
    <property type="molecule type" value="Genomic_DNA"/>
</dbReference>
<evidence type="ECO:0000259" key="4">
    <source>
        <dbReference type="PROSITE" id="PS50949"/>
    </source>
</evidence>
<reference evidence="5 6" key="1">
    <citation type="submission" date="2018-03" db="EMBL/GenBank/DDBJ databases">
        <authorList>
            <person name="Keele B.F."/>
        </authorList>
    </citation>
    <scope>NUCLEOTIDE SEQUENCE [LARGE SCALE GENOMIC DNA]</scope>
    <source>
        <strain evidence="5 6">CECT 8504</strain>
    </source>
</reference>
<dbReference type="OrthoDB" id="7173258at2"/>
<dbReference type="GO" id="GO:0003677">
    <property type="term" value="F:DNA binding"/>
    <property type="evidence" value="ECO:0007669"/>
    <property type="project" value="UniProtKB-KW"/>
</dbReference>
<protein>
    <submittedName>
        <fullName evidence="5">HTH-type transcriptional repressor YvoA</fullName>
    </submittedName>
</protein>
<dbReference type="PRINTS" id="PR00035">
    <property type="entry name" value="HTHGNTR"/>
</dbReference>
<evidence type="ECO:0000256" key="3">
    <source>
        <dbReference type="ARBA" id="ARBA00023163"/>
    </source>
</evidence>
<sequence length="236" mass="25323">MDDGPNGSLPRYRALANSIARQIEDGALSPGIALPPERALAEQHGVSRVTVRKAMEQLSSRGLIEQRRGAGTFVARRVMQPLSVLTSFSEDVAARGMVAESRLIQSGVGRASPEEVIGLALAPGHPVTRITRLRSADGQPLALEAATVLNEALPDPEQITGSLYAALEARGMRPVRAVQRLTAIAIDAYAANLLDVQAGSPALLITRIGYTAEDRAVEFTRSTFRGDRWDFVTELT</sequence>
<evidence type="ECO:0000256" key="2">
    <source>
        <dbReference type="ARBA" id="ARBA00023125"/>
    </source>
</evidence>
<evidence type="ECO:0000313" key="5">
    <source>
        <dbReference type="EMBL" id="SPJ24526.1"/>
    </source>
</evidence>
<dbReference type="InterPro" id="IPR028978">
    <property type="entry name" value="Chorismate_lyase_/UTRA_dom_sf"/>
</dbReference>
<keyword evidence="2" id="KW-0238">DNA-binding</keyword>
<dbReference type="Proteomes" id="UP000244912">
    <property type="component" value="Unassembled WGS sequence"/>
</dbReference>
<keyword evidence="6" id="KW-1185">Reference proteome</keyword>
<dbReference type="InterPro" id="IPR036388">
    <property type="entry name" value="WH-like_DNA-bd_sf"/>
</dbReference>
<evidence type="ECO:0000256" key="1">
    <source>
        <dbReference type="ARBA" id="ARBA00023015"/>
    </source>
</evidence>
<dbReference type="Pfam" id="PF07702">
    <property type="entry name" value="UTRA"/>
    <property type="match status" value="1"/>
</dbReference>
<name>A0A2R8BWS1_9RHOB</name>
<dbReference type="SMART" id="SM00345">
    <property type="entry name" value="HTH_GNTR"/>
    <property type="match status" value="1"/>
</dbReference>
<dbReference type="AlphaFoldDB" id="A0A2R8BWS1"/>
<dbReference type="SMART" id="SM00866">
    <property type="entry name" value="UTRA"/>
    <property type="match status" value="1"/>
</dbReference>
<evidence type="ECO:0000313" key="6">
    <source>
        <dbReference type="Proteomes" id="UP000244912"/>
    </source>
</evidence>
<dbReference type="InterPro" id="IPR011663">
    <property type="entry name" value="UTRA"/>
</dbReference>
<keyword evidence="3" id="KW-0804">Transcription</keyword>
<proteinExistence type="predicted"/>